<feature type="transmembrane region" description="Helical" evidence="6">
    <location>
        <begin position="190"/>
        <end position="211"/>
    </location>
</feature>
<feature type="transmembrane region" description="Helical" evidence="6">
    <location>
        <begin position="345"/>
        <end position="365"/>
    </location>
</feature>
<keyword evidence="3 6" id="KW-0812">Transmembrane</keyword>
<evidence type="ECO:0000256" key="2">
    <source>
        <dbReference type="ARBA" id="ARBA00022475"/>
    </source>
</evidence>
<protein>
    <submittedName>
        <fullName evidence="7">Lipopolysaccharide biosynthesis protein</fullName>
    </submittedName>
</protein>
<organism evidence="7 8">
    <name type="scientific">Streptomyces genisteinicus</name>
    <dbReference type="NCBI Taxonomy" id="2768068"/>
    <lineage>
        <taxon>Bacteria</taxon>
        <taxon>Bacillati</taxon>
        <taxon>Actinomycetota</taxon>
        <taxon>Actinomycetes</taxon>
        <taxon>Kitasatosporales</taxon>
        <taxon>Streptomycetaceae</taxon>
        <taxon>Streptomyces</taxon>
    </lineage>
</organism>
<dbReference type="RefSeq" id="WP_187740099.1">
    <property type="nucleotide sequence ID" value="NZ_CP060825.1"/>
</dbReference>
<evidence type="ECO:0000256" key="4">
    <source>
        <dbReference type="ARBA" id="ARBA00022989"/>
    </source>
</evidence>
<feature type="transmembrane region" description="Helical" evidence="6">
    <location>
        <begin position="61"/>
        <end position="79"/>
    </location>
</feature>
<feature type="transmembrane region" description="Helical" evidence="6">
    <location>
        <begin position="134"/>
        <end position="152"/>
    </location>
</feature>
<dbReference type="InterPro" id="IPR050833">
    <property type="entry name" value="Poly_Biosynth_Transport"/>
</dbReference>
<feature type="transmembrane region" description="Helical" evidence="6">
    <location>
        <begin position="232"/>
        <end position="256"/>
    </location>
</feature>
<feature type="transmembrane region" description="Helical" evidence="6">
    <location>
        <begin position="399"/>
        <end position="420"/>
    </location>
</feature>
<keyword evidence="2" id="KW-1003">Cell membrane</keyword>
<evidence type="ECO:0000256" key="1">
    <source>
        <dbReference type="ARBA" id="ARBA00004651"/>
    </source>
</evidence>
<feature type="transmembrane region" description="Helical" evidence="6">
    <location>
        <begin position="372"/>
        <end position="393"/>
    </location>
</feature>
<feature type="transmembrane region" description="Helical" evidence="6">
    <location>
        <begin position="29"/>
        <end position="49"/>
    </location>
</feature>
<proteinExistence type="predicted"/>
<evidence type="ECO:0000313" key="7">
    <source>
        <dbReference type="EMBL" id="QNP62928.1"/>
    </source>
</evidence>
<feature type="transmembrane region" description="Helical" evidence="6">
    <location>
        <begin position="164"/>
        <end position="184"/>
    </location>
</feature>
<dbReference type="KEGG" id="sgj:IAG43_08230"/>
<dbReference type="Proteomes" id="UP000516230">
    <property type="component" value="Chromosome"/>
</dbReference>
<keyword evidence="4 6" id="KW-1133">Transmembrane helix</keyword>
<feature type="transmembrane region" description="Helical" evidence="6">
    <location>
        <begin position="310"/>
        <end position="333"/>
    </location>
</feature>
<evidence type="ECO:0000313" key="8">
    <source>
        <dbReference type="Proteomes" id="UP000516230"/>
    </source>
</evidence>
<dbReference type="PANTHER" id="PTHR30250">
    <property type="entry name" value="PST FAMILY PREDICTED COLANIC ACID TRANSPORTER"/>
    <property type="match status" value="1"/>
</dbReference>
<keyword evidence="8" id="KW-1185">Reference proteome</keyword>
<evidence type="ECO:0000256" key="5">
    <source>
        <dbReference type="ARBA" id="ARBA00023136"/>
    </source>
</evidence>
<reference evidence="7 8" key="1">
    <citation type="submission" date="2020-08" db="EMBL/GenBank/DDBJ databases">
        <title>A novel species.</title>
        <authorList>
            <person name="Gao J."/>
        </authorList>
    </citation>
    <scope>NUCLEOTIDE SEQUENCE [LARGE SCALE GENOMIC DNA]</scope>
    <source>
        <strain evidence="7 8">CRPJ-33</strain>
    </source>
</reference>
<evidence type="ECO:0000256" key="3">
    <source>
        <dbReference type="ARBA" id="ARBA00022692"/>
    </source>
</evidence>
<feature type="transmembrane region" description="Helical" evidence="6">
    <location>
        <begin position="100"/>
        <end position="122"/>
    </location>
</feature>
<feature type="transmembrane region" description="Helical" evidence="6">
    <location>
        <begin position="268"/>
        <end position="290"/>
    </location>
</feature>
<accession>A0A7H0HQW2</accession>
<dbReference type="GO" id="GO:0005886">
    <property type="term" value="C:plasma membrane"/>
    <property type="evidence" value="ECO:0007669"/>
    <property type="project" value="UniProtKB-SubCell"/>
</dbReference>
<sequence>MTLVRALPRPPSPAGLAAMRRDPLLRNSFYLTVTTAIGAVAGFAFWILVARLYPAEDVGRASSLLSCVYLLSYLSLFGLSTTLVRHLPTSARRSEDTSTAVSTVSMGALLISGGFVATAPFLAPQLGYMHQSPLHIAAFVLLAASAAVNLLTDSVFVAFRATRLNLLINGVLMNGVKLALPVALVAAGPFGIFVASGAASAVAAVTSVAVLRRRLRLRVRPHFSWGVLRNTLAYSLTNYLSSSLNLVPQIVLPLVVLQQLGPVPAATYFIAFQIANLVYCASYAIGEALFAEGSQARADLPALARRSGLAMLAVTVPAAAFVLVCVGPVLGLFGKGYAEGGTVTLQVFAAVAPAVAFYTWTSFLLKVTRQLVASIVSETVSVAVILGVTFLMLDSGLHWAAIAWGAGNLASGCVAATALVRRRRRTRSLRPLGGAPDPEARP</sequence>
<dbReference type="AlphaFoldDB" id="A0A7H0HQW2"/>
<comment type="subcellular location">
    <subcellularLocation>
        <location evidence="1">Cell membrane</location>
        <topology evidence="1">Multi-pass membrane protein</topology>
    </subcellularLocation>
</comment>
<dbReference type="EMBL" id="CP060825">
    <property type="protein sequence ID" value="QNP62928.1"/>
    <property type="molecule type" value="Genomic_DNA"/>
</dbReference>
<dbReference type="PANTHER" id="PTHR30250:SF31">
    <property type="entry name" value="INNER MEMBRANE PROTEIN YGHQ"/>
    <property type="match status" value="1"/>
</dbReference>
<dbReference type="Pfam" id="PF13440">
    <property type="entry name" value="Polysacc_synt_3"/>
    <property type="match status" value="1"/>
</dbReference>
<keyword evidence="5 6" id="KW-0472">Membrane</keyword>
<evidence type="ECO:0000256" key="6">
    <source>
        <dbReference type="SAM" id="Phobius"/>
    </source>
</evidence>
<name>A0A7H0HQW2_9ACTN</name>
<gene>
    <name evidence="7" type="ORF">IAG43_08230</name>
</gene>